<name>A0A914VNX2_9BILA</name>
<dbReference type="Proteomes" id="UP000887566">
    <property type="component" value="Unplaced"/>
</dbReference>
<evidence type="ECO:0000256" key="1">
    <source>
        <dbReference type="SAM" id="SignalP"/>
    </source>
</evidence>
<feature type="signal peptide" evidence="1">
    <location>
        <begin position="1"/>
        <end position="21"/>
    </location>
</feature>
<feature type="chain" id="PRO_5037230670" evidence="1">
    <location>
        <begin position="22"/>
        <end position="112"/>
    </location>
</feature>
<organism evidence="2 3">
    <name type="scientific">Plectus sambesii</name>
    <dbReference type="NCBI Taxonomy" id="2011161"/>
    <lineage>
        <taxon>Eukaryota</taxon>
        <taxon>Metazoa</taxon>
        <taxon>Ecdysozoa</taxon>
        <taxon>Nematoda</taxon>
        <taxon>Chromadorea</taxon>
        <taxon>Plectida</taxon>
        <taxon>Plectina</taxon>
        <taxon>Plectoidea</taxon>
        <taxon>Plectidae</taxon>
        <taxon>Plectus</taxon>
    </lineage>
</organism>
<proteinExistence type="predicted"/>
<reference evidence="3" key="1">
    <citation type="submission" date="2022-11" db="UniProtKB">
        <authorList>
            <consortium name="WormBaseParasite"/>
        </authorList>
    </citation>
    <scope>IDENTIFICATION</scope>
</reference>
<evidence type="ECO:0000313" key="2">
    <source>
        <dbReference type="Proteomes" id="UP000887566"/>
    </source>
</evidence>
<accession>A0A914VNX2</accession>
<dbReference type="AlphaFoldDB" id="A0A914VNX2"/>
<sequence length="112" mass="12293">MFARFLWFFSLIATITTYSMAFQCYQGDNEATTEVTCNLGWCLNGTLPSGDVKYICDSSGACPIFGKGCHDNQAVELGGFKALCCCNSDLCNKGRGLIDLGMAMKYKMFFSL</sequence>
<dbReference type="WBParaSite" id="PSAMB.scaffold217size64839.g3322.t1">
    <property type="protein sequence ID" value="PSAMB.scaffold217size64839.g3322.t1"/>
    <property type="gene ID" value="PSAMB.scaffold217size64839.g3322"/>
</dbReference>
<keyword evidence="1" id="KW-0732">Signal</keyword>
<evidence type="ECO:0000313" key="3">
    <source>
        <dbReference type="WBParaSite" id="PSAMB.scaffold217size64839.g3322.t1"/>
    </source>
</evidence>
<keyword evidence="2" id="KW-1185">Reference proteome</keyword>
<protein>
    <submittedName>
        <fullName evidence="3">Uncharacterized protein</fullName>
    </submittedName>
</protein>